<comment type="cofactor">
    <cofactor evidence="4">
        <name>pyridoxal 5'-phosphate</name>
        <dbReference type="ChEBI" id="CHEBI:597326"/>
    </cofactor>
</comment>
<accession>A0ABP0DTP0</accession>
<dbReference type="PANTHER" id="PTHR14237:SF80">
    <property type="entry name" value="MOLYBDENUM COFACTOR SULFURASE"/>
    <property type="match status" value="1"/>
</dbReference>
<dbReference type="InterPro" id="IPR015424">
    <property type="entry name" value="PyrdxlP-dep_Trfase"/>
</dbReference>
<feature type="modified residue" description="N6-(pyridoxal phosphate)lysine" evidence="4">
    <location>
        <position position="240"/>
    </location>
</feature>
<evidence type="ECO:0000256" key="2">
    <source>
        <dbReference type="ARBA" id="ARBA00022898"/>
    </source>
</evidence>
<feature type="compositionally biased region" description="Polar residues" evidence="5">
    <location>
        <begin position="688"/>
        <end position="710"/>
    </location>
</feature>
<feature type="domain" description="MOSC" evidence="7">
    <location>
        <begin position="686"/>
        <end position="870"/>
    </location>
</feature>
<reference evidence="8 9" key="1">
    <citation type="submission" date="2024-01" db="EMBL/GenBank/DDBJ databases">
        <authorList>
            <person name="Allen C."/>
            <person name="Tagirdzhanova G."/>
        </authorList>
    </citation>
    <scope>NUCLEOTIDE SEQUENCE [LARGE SCALE GENOMIC DNA]</scope>
    <source>
        <strain evidence="8 9">CBS 119000</strain>
    </source>
</reference>
<comment type="caution">
    <text evidence="8">The sequence shown here is derived from an EMBL/GenBank/DDBJ whole genome shotgun (WGS) entry which is preliminary data.</text>
</comment>
<dbReference type="Proteomes" id="UP001642502">
    <property type="component" value="Unassembled WGS sequence"/>
</dbReference>
<dbReference type="PROSITE" id="PS51340">
    <property type="entry name" value="MOSC"/>
    <property type="match status" value="1"/>
</dbReference>
<dbReference type="PANTHER" id="PTHR14237">
    <property type="entry name" value="MOLYBDOPTERIN COFACTOR SULFURASE MOSC"/>
    <property type="match status" value="1"/>
</dbReference>
<evidence type="ECO:0000313" key="8">
    <source>
        <dbReference type="EMBL" id="CAK7270642.1"/>
    </source>
</evidence>
<feature type="region of interest" description="Disordered" evidence="5">
    <location>
        <begin position="673"/>
        <end position="711"/>
    </location>
</feature>
<dbReference type="InterPro" id="IPR005302">
    <property type="entry name" value="MoCF_Sase_C"/>
</dbReference>
<gene>
    <name evidence="4" type="primary">hxB</name>
    <name evidence="8" type="ORF">SEPCBS119000_004192</name>
</gene>
<dbReference type="SUPFAM" id="SSF53383">
    <property type="entry name" value="PLP-dependent transferases"/>
    <property type="match status" value="1"/>
</dbReference>
<dbReference type="EMBL" id="CAWUON010000061">
    <property type="protein sequence ID" value="CAK7270642.1"/>
    <property type="molecule type" value="Genomic_DNA"/>
</dbReference>
<feature type="transmembrane region" description="Helical" evidence="6">
    <location>
        <begin position="985"/>
        <end position="1009"/>
    </location>
</feature>
<dbReference type="EC" id="2.8.1.9" evidence="4"/>
<feature type="transmembrane region" description="Helical" evidence="6">
    <location>
        <begin position="924"/>
        <end position="943"/>
    </location>
</feature>
<comment type="function">
    <text evidence="4">Sulfurates the molybdenum cofactor. Sulfation of molybdenum is essential for xanthine dehydrogenase (XDH) and aldehyde oxidase (ADO) enzymes in which molybdenum cofactor is liganded by 1 oxygen and 1 sulfur atom in active form.</text>
</comment>
<evidence type="ECO:0000256" key="6">
    <source>
        <dbReference type="SAM" id="Phobius"/>
    </source>
</evidence>
<dbReference type="Gene3D" id="3.40.640.10">
    <property type="entry name" value="Type I PLP-dependent aspartate aminotransferase-like (Major domain)"/>
    <property type="match status" value="1"/>
</dbReference>
<dbReference type="HAMAP" id="MF_03050">
    <property type="entry name" value="MOCOS"/>
    <property type="match status" value="1"/>
</dbReference>
<dbReference type="InterPro" id="IPR000192">
    <property type="entry name" value="Aminotrans_V_dom"/>
</dbReference>
<feature type="transmembrane region" description="Helical" evidence="6">
    <location>
        <begin position="955"/>
        <end position="973"/>
    </location>
</feature>
<keyword evidence="6" id="KW-1133">Transmembrane helix</keyword>
<organism evidence="8 9">
    <name type="scientific">Sporothrix epigloea</name>
    <dbReference type="NCBI Taxonomy" id="1892477"/>
    <lineage>
        <taxon>Eukaryota</taxon>
        <taxon>Fungi</taxon>
        <taxon>Dikarya</taxon>
        <taxon>Ascomycota</taxon>
        <taxon>Pezizomycotina</taxon>
        <taxon>Sordariomycetes</taxon>
        <taxon>Sordariomycetidae</taxon>
        <taxon>Ophiostomatales</taxon>
        <taxon>Ophiostomataceae</taxon>
        <taxon>Sporothrix</taxon>
    </lineage>
</organism>
<protein>
    <recommendedName>
        <fullName evidence="4">Molybdenum cofactor sulfurase</fullName>
        <shortName evidence="4">MCS</shortName>
        <shortName evidence="4">MOS</shortName>
        <shortName evidence="4">MoCo sulfurase</shortName>
        <ecNumber evidence="4">2.8.1.9</ecNumber>
    </recommendedName>
    <alternativeName>
        <fullName evidence="4">Molybdenum cofactor sulfurtransferase</fullName>
    </alternativeName>
</protein>
<keyword evidence="2 4" id="KW-0663">Pyridoxal phosphate</keyword>
<dbReference type="SUPFAM" id="SSF141673">
    <property type="entry name" value="MOSC N-terminal domain-like"/>
    <property type="match status" value="1"/>
</dbReference>
<evidence type="ECO:0000256" key="4">
    <source>
        <dbReference type="HAMAP-Rule" id="MF_03050"/>
    </source>
</evidence>
<feature type="active site" evidence="4">
    <location>
        <position position="413"/>
    </location>
</feature>
<comment type="similarity">
    <text evidence="4">Belongs to the class-V pyridoxal-phosphate-dependent aminotransferase family. MOCOS subfamily.</text>
</comment>
<keyword evidence="3 4" id="KW-0501">Molybdenum cofactor biosynthesis</keyword>
<evidence type="ECO:0000256" key="5">
    <source>
        <dbReference type="SAM" id="MobiDB-lite"/>
    </source>
</evidence>
<dbReference type="Pfam" id="PF03473">
    <property type="entry name" value="MOSC"/>
    <property type="match status" value="1"/>
</dbReference>
<dbReference type="InterPro" id="IPR005303">
    <property type="entry name" value="MOCOS_middle"/>
</dbReference>
<keyword evidence="1 4" id="KW-0808">Transferase</keyword>
<dbReference type="Pfam" id="PF03476">
    <property type="entry name" value="MOSC_N"/>
    <property type="match status" value="1"/>
</dbReference>
<proteinExistence type="inferred from homology"/>
<dbReference type="InterPro" id="IPR028886">
    <property type="entry name" value="MoCo_sulfurase"/>
</dbReference>
<evidence type="ECO:0000256" key="1">
    <source>
        <dbReference type="ARBA" id="ARBA00022679"/>
    </source>
</evidence>
<evidence type="ECO:0000256" key="3">
    <source>
        <dbReference type="ARBA" id="ARBA00023150"/>
    </source>
</evidence>
<keyword evidence="9" id="KW-1185">Reference proteome</keyword>
<evidence type="ECO:0000259" key="7">
    <source>
        <dbReference type="PROSITE" id="PS51340"/>
    </source>
</evidence>
<evidence type="ECO:0000313" key="9">
    <source>
        <dbReference type="Proteomes" id="UP001642502"/>
    </source>
</evidence>
<dbReference type="Pfam" id="PF00266">
    <property type="entry name" value="Aminotran_5"/>
    <property type="match status" value="1"/>
</dbReference>
<dbReference type="InterPro" id="IPR015421">
    <property type="entry name" value="PyrdxlP-dep_Trfase_major"/>
</dbReference>
<keyword evidence="6" id="KW-0812">Transmembrane</keyword>
<name>A0ABP0DTP0_9PEZI</name>
<keyword evidence="6" id="KW-0472">Membrane</keyword>
<sequence length="1093" mass="119240">MAADMDSYNASVEEIREQEFPMLNDDIYLDHAGTTLYSRSLVDRFAADMMATLLGNPHAASASSQAAGRMIDNVRLQTLRFFHADPAEFDLVFVANATAGAKLVTEAFRALPDGFTYAYHQACHTSLVGVREEARSAVCLPSDEVEAWAMGCAPKLDHAGTVNTLFAYPAQSNMDGRRFPLSWAHCLRNQTIHAVYTDGGATHKSHIWTLLDAAAYAATSPLDLSNAAMAPDFTLVSFYKIFGFPDLAGLIVRKPAEVVFDSRRYFGGGTVEMVVCSPREQWHSAKGGYESDGNSKTGYALHDRIEDGTLPVHSIAALGAALETHAEIFGSMRRVAAHTSFLTTRLYDGLAGLRHGNGAPVCRIYSPERHTEKAGGPIVAFNLQNSKNAWAGLVEFDRLATMKKIHLRTGGVCNPGGVAAALGLAPWEVQRNFSHGLRCGSDEGDDDIVAGKPSGIIRVSLGAMSTVADIDRFLAFIKEFYVDDLEDLSIPVSSIPMAADDGLVVASISVYPIKSCAAFKVPPDTRWAVRPEGLAWDREWCLVHRVTRRALSQKQYPNMALLQPELDFESGVLCVSFAGPGVEWIGNRITVPLSHNPAMYASSPTTSSRSRASRVCGEDITAQVYSSETVNDFFSRALGVPCSLARFPPGGQGASMRHAKAHLQKYQRHTILDASDLPSPPDSDSEKASGQATLDDSSGIENATRDSAATRQRRRILLSNESPILAIHMASLRELSEAVRRENGCDYPDIAPSVFRANIVLDCPSGQQGPPQPPYAEDGWLRLRIGQQPFKMLGACRRCHMVCINQETASKSSEPFVTLTKSRRFDGKVFFGAHMVHDPERTPVTEDHANADTPDTQFPTIMVGETVDEHASVQGSILVIPQNLSDPFSPGAPTMEATTLADYQRGVLRTAFRSAVSRGEARPFTLLACFVPTVIVPAVFIAVAGKHRVLRPLRYALAAALLVFQINQLTPLWTTDGTWARISSLNFACAYGVGISISWGTMWALNLLLWSDPWDGERVARRKRKGPPETGPDGIMSPEMAPDEDIARSLSLGQEYYWQSFPADASFLARIDWAFDLCLAWRGVAIWCSTSVL</sequence>
<comment type="catalytic activity">
    <reaction evidence="4">
        <text>Mo-molybdopterin + L-cysteine + AH2 = thio-Mo-molybdopterin + L-alanine + A + H2O</text>
        <dbReference type="Rhea" id="RHEA:42636"/>
        <dbReference type="ChEBI" id="CHEBI:13193"/>
        <dbReference type="ChEBI" id="CHEBI:15377"/>
        <dbReference type="ChEBI" id="CHEBI:17499"/>
        <dbReference type="ChEBI" id="CHEBI:35235"/>
        <dbReference type="ChEBI" id="CHEBI:57972"/>
        <dbReference type="ChEBI" id="CHEBI:71302"/>
        <dbReference type="ChEBI" id="CHEBI:82685"/>
        <dbReference type="EC" id="2.8.1.9"/>
    </reaction>
</comment>